<reference evidence="1" key="1">
    <citation type="thesis" date="2020" institute="ProQuest LLC" country="789 East Eisenhower Parkway, Ann Arbor, MI, USA">
        <title>Comparative Genomics and Chromosome Evolution.</title>
        <authorList>
            <person name="Mudd A.B."/>
        </authorList>
    </citation>
    <scope>NUCLEOTIDE SEQUENCE</scope>
    <source>
        <strain evidence="1">237g6f4</strain>
        <tissue evidence="1">Blood</tissue>
    </source>
</reference>
<accession>A0AAV6YIK8</accession>
<evidence type="ECO:0000313" key="1">
    <source>
        <dbReference type="EMBL" id="KAG8535450.1"/>
    </source>
</evidence>
<evidence type="ECO:0000313" key="2">
    <source>
        <dbReference type="Proteomes" id="UP000824782"/>
    </source>
</evidence>
<gene>
    <name evidence="1" type="ORF">GDO81_028499</name>
</gene>
<proteinExistence type="predicted"/>
<dbReference type="EMBL" id="WNYA01066482">
    <property type="protein sequence ID" value="KAG8535450.1"/>
    <property type="molecule type" value="Genomic_DNA"/>
</dbReference>
<name>A0AAV6YIK8_ENGPU</name>
<dbReference type="Proteomes" id="UP000824782">
    <property type="component" value="Unassembled WGS sequence"/>
</dbReference>
<keyword evidence="2" id="KW-1185">Reference proteome</keyword>
<protein>
    <submittedName>
        <fullName evidence="1">Uncharacterized protein</fullName>
    </submittedName>
</protein>
<comment type="caution">
    <text evidence="1">The sequence shown here is derived from an EMBL/GenBank/DDBJ whole genome shotgun (WGS) entry which is preliminary data.</text>
</comment>
<sequence length="147" mass="17201">MYKQWTFPSGLLNIVWKSPLNDPPAPPRGRVFDFHTPPLLKMWWPSCMKMEAAADVWRHRVQLCVRILRTGGRLKVTFTSPDVDYCDRKEEKYGGFPSFCMCIRLALPFPPIYTVQYMWTLLLRFFPPTCVEERGGRCQDMAPPSRL</sequence>
<dbReference type="AlphaFoldDB" id="A0AAV6YIK8"/>
<organism evidence="1 2">
    <name type="scientific">Engystomops pustulosus</name>
    <name type="common">Tungara frog</name>
    <name type="synonym">Physalaemus pustulosus</name>
    <dbReference type="NCBI Taxonomy" id="76066"/>
    <lineage>
        <taxon>Eukaryota</taxon>
        <taxon>Metazoa</taxon>
        <taxon>Chordata</taxon>
        <taxon>Craniata</taxon>
        <taxon>Vertebrata</taxon>
        <taxon>Euteleostomi</taxon>
        <taxon>Amphibia</taxon>
        <taxon>Batrachia</taxon>
        <taxon>Anura</taxon>
        <taxon>Neobatrachia</taxon>
        <taxon>Hyloidea</taxon>
        <taxon>Leptodactylidae</taxon>
        <taxon>Leiuperinae</taxon>
        <taxon>Engystomops</taxon>
    </lineage>
</organism>